<evidence type="ECO:0000313" key="1">
    <source>
        <dbReference type="EMBL" id="OGI72534.1"/>
    </source>
</evidence>
<comment type="caution">
    <text evidence="1">The sequence shown here is derived from an EMBL/GenBank/DDBJ whole genome shotgun (WGS) entry which is preliminary data.</text>
</comment>
<evidence type="ECO:0008006" key="3">
    <source>
        <dbReference type="Google" id="ProtNLM"/>
    </source>
</evidence>
<evidence type="ECO:0000313" key="2">
    <source>
        <dbReference type="Proteomes" id="UP000179686"/>
    </source>
</evidence>
<accession>A0A1F6VSF6</accession>
<dbReference type="EMBL" id="MFUC01000004">
    <property type="protein sequence ID" value="OGI72534.1"/>
    <property type="molecule type" value="Genomic_DNA"/>
</dbReference>
<reference evidence="1 2" key="1">
    <citation type="journal article" date="2016" name="Nat. Commun.">
        <title>Thousands of microbial genomes shed light on interconnected biogeochemical processes in an aquifer system.</title>
        <authorList>
            <person name="Anantharaman K."/>
            <person name="Brown C.T."/>
            <person name="Hug L.A."/>
            <person name="Sharon I."/>
            <person name="Castelle C.J."/>
            <person name="Probst A.J."/>
            <person name="Thomas B.C."/>
            <person name="Singh A."/>
            <person name="Wilkins M.J."/>
            <person name="Karaoz U."/>
            <person name="Brodie E.L."/>
            <person name="Williams K.H."/>
            <person name="Hubbard S.S."/>
            <person name="Banfield J.F."/>
        </authorList>
    </citation>
    <scope>NUCLEOTIDE SEQUENCE [LARGE SCALE GENOMIC DNA]</scope>
</reference>
<dbReference type="Proteomes" id="UP000179686">
    <property type="component" value="Unassembled WGS sequence"/>
</dbReference>
<name>A0A1F6VSF6_9BACT</name>
<dbReference type="AlphaFoldDB" id="A0A1F6VSF6"/>
<sequence>MEIENEIYENALEIIAHSAFVKLSDLKEALENPTYNIFTKKKRSGGKRIIHEPLGKTFEVQNSLYYNFFVKVYAHDLIDQRCTGGVKGKSTKDNVMAHSFLAPKFIAEVDIKDAFHCVTTDALKAALYDLFQIEVYYYRFAYYMFLMSKKSVDFKLVSGYDSNSLSFERYELYLWYEEEGRRTWVTKNSEYGFAVKDLFRTNDLGYVDDFAEFSKNRSPLFPNKRNRLFRESIRDPLQFEYVSDLCECMADIVSKIVTYKGILVQGPPTSPFLMALMVSYTKLLSSFDFEGPRKYYRIGCKPRSFPDCYTREAIYVDNIGLSIDSNQNKERVRQNVEGQLRPIEQNTIWKFNHRKTKVYDLSKEEAVLTGLRLVRHRKTRQELKLMVKEKIKGARHCLRTWKPWYYLKPTIPKKTQRKIRACLHKACLDTENSNEKLQRQARGYIGYIFHIYESYAEIPLQIRSKLDEYSDKKDKFLFVKFFHKKKNENKFKK</sequence>
<proteinExistence type="predicted"/>
<protein>
    <recommendedName>
        <fullName evidence="3">Reverse transcriptase domain-containing protein</fullName>
    </recommendedName>
</protein>
<gene>
    <name evidence="1" type="ORF">A3J61_01015</name>
</gene>
<organism evidence="1 2">
    <name type="scientific">Candidatus Nomurabacteria bacterium RIFCSPHIGHO2_02_FULL_38_15</name>
    <dbReference type="NCBI Taxonomy" id="1801752"/>
    <lineage>
        <taxon>Bacteria</taxon>
        <taxon>Candidatus Nomuraibacteriota</taxon>
    </lineage>
</organism>